<sequence length="498" mass="55059">MATTMARADATPSMLNFQEVTDLSAEQVIEKKMKTLNESATNDIAKMTDLELAGFTRLYGRYMRERAKKKQIDWDLIQPPSEQMLRNYSTLEDPTNEAELLGKLAVVKLNGGLGTSMGCTGPKSVIEVRGETTFLDLTVQQIETLNNNHPEADVPLLLMNSFNTDSDTAKIIQKYQNTNVTITTFQQSRYPRIIKDSLEPMPVKHTGYSVDDWYPPGHGDFFESFYNSGLVDTLISQGKEYVFVSNVDNLGATVDLKLLKAIDDHKAEYLMELTDKTRADIKGGTLINYEGKSTLLEVAQVPSQYLEEFKSIKKFKVFNTNNVWISLKAIKRIMSSGGMELDIIANSKSVGGEKVIQLETAIGAAIAQFENSCGVNVPRSRFLPVKSCSDLMLIQSNLYNMKSGTLVTNPMRMFSSVPVIKLGPEFKKVSAYLSRFSSIPDIVELDHLTVSGDVQFGAGVVLKGTVIIVANPGSKVMIPDGAVLENKVITGNLHILDH</sequence>
<evidence type="ECO:0000256" key="7">
    <source>
        <dbReference type="PIRSR" id="PIRSR000806-2"/>
    </source>
</evidence>
<dbReference type="GO" id="GO:0006011">
    <property type="term" value="P:UDP-alpha-D-glucose metabolic process"/>
    <property type="evidence" value="ECO:0007669"/>
    <property type="project" value="UniProtKB-UniRule"/>
</dbReference>
<dbReference type="Gene3D" id="2.160.10.10">
    <property type="entry name" value="Hexapeptide repeat proteins"/>
    <property type="match status" value="1"/>
</dbReference>
<evidence type="ECO:0000256" key="6">
    <source>
        <dbReference type="PIRSR" id="PIRSR000806-1"/>
    </source>
</evidence>
<gene>
    <name evidence="8" type="ORF">CCAE0312_LOCUS2452</name>
</gene>
<dbReference type="EMBL" id="HBGH01004473">
    <property type="protein sequence ID" value="CAD9230310.1"/>
    <property type="molecule type" value="Transcribed_RNA"/>
</dbReference>
<feature type="binding site" evidence="6">
    <location>
        <position position="218"/>
    </location>
    <ligand>
        <name>substrate</name>
    </ligand>
</feature>
<evidence type="ECO:0000256" key="5">
    <source>
        <dbReference type="PIRNR" id="PIRNR000806"/>
    </source>
</evidence>
<dbReference type="InterPro" id="IPR029044">
    <property type="entry name" value="Nucleotide-diphossugar_trans"/>
</dbReference>
<dbReference type="FunFam" id="3.90.550.10:FF:000002">
    <property type="entry name" value="UTP--glucose-1-phosphate uridylyltransferase"/>
    <property type="match status" value="1"/>
</dbReference>
<dbReference type="CDD" id="cd00897">
    <property type="entry name" value="UGPase_euk"/>
    <property type="match status" value="1"/>
</dbReference>
<accession>A0A7S1XC97</accession>
<evidence type="ECO:0000256" key="4">
    <source>
        <dbReference type="ARBA" id="ARBA00022695"/>
    </source>
</evidence>
<dbReference type="PANTHER" id="PTHR43511">
    <property type="match status" value="1"/>
</dbReference>
<evidence type="ECO:0000256" key="1">
    <source>
        <dbReference type="ARBA" id="ARBA00010401"/>
    </source>
</evidence>
<feature type="binding site" evidence="7">
    <location>
        <position position="217"/>
    </location>
    <ligand>
        <name>UTP</name>
        <dbReference type="ChEBI" id="CHEBI:46398"/>
    </ligand>
</feature>
<dbReference type="InterPro" id="IPR002618">
    <property type="entry name" value="UDPGP_fam"/>
</dbReference>
<feature type="binding site" evidence="7">
    <location>
        <position position="386"/>
    </location>
    <ligand>
        <name>UTP</name>
        <dbReference type="ChEBI" id="CHEBI:46398"/>
    </ligand>
</feature>
<organism evidence="8">
    <name type="scientific">Compsopogon caeruleus</name>
    <dbReference type="NCBI Taxonomy" id="31354"/>
    <lineage>
        <taxon>Eukaryota</taxon>
        <taxon>Rhodophyta</taxon>
        <taxon>Compsopogonophyceae</taxon>
        <taxon>Compsopogonales</taxon>
        <taxon>Compsopogonaceae</taxon>
        <taxon>Compsopogon</taxon>
    </lineage>
</organism>
<dbReference type="FunFam" id="2.160.10.10:FF:000001">
    <property type="entry name" value="UTP--glucose-1-phosphate uridylyltransferase"/>
    <property type="match status" value="1"/>
</dbReference>
<dbReference type="EC" id="2.7.7.9" evidence="2 5"/>
<protein>
    <recommendedName>
        <fullName evidence="2 5">UTP--glucose-1-phosphate uridylyltransferase</fullName>
        <ecNumber evidence="2 5">2.7.7.9</ecNumber>
    </recommendedName>
</protein>
<evidence type="ECO:0000313" key="8">
    <source>
        <dbReference type="EMBL" id="CAD9230310.1"/>
    </source>
</evidence>
<keyword evidence="4 5" id="KW-0548">Nucleotidyltransferase</keyword>
<dbReference type="PIRSF" id="PIRSF000806">
    <property type="entry name" value="UDPGP"/>
    <property type="match status" value="1"/>
</dbReference>
<dbReference type="InterPro" id="IPR016267">
    <property type="entry name" value="UDPGP_trans"/>
</dbReference>
<evidence type="ECO:0000256" key="2">
    <source>
        <dbReference type="ARBA" id="ARBA00012415"/>
    </source>
</evidence>
<feature type="binding site" evidence="7">
    <location>
        <position position="123"/>
    </location>
    <ligand>
        <name>UTP</name>
        <dbReference type="ChEBI" id="CHEBI:46398"/>
    </ligand>
</feature>
<comment type="catalytic activity">
    <reaction evidence="5">
        <text>alpha-D-glucose 1-phosphate + UTP + H(+) = UDP-alpha-D-glucose + diphosphate</text>
        <dbReference type="Rhea" id="RHEA:19889"/>
        <dbReference type="ChEBI" id="CHEBI:15378"/>
        <dbReference type="ChEBI" id="CHEBI:33019"/>
        <dbReference type="ChEBI" id="CHEBI:46398"/>
        <dbReference type="ChEBI" id="CHEBI:58601"/>
        <dbReference type="ChEBI" id="CHEBI:58885"/>
        <dbReference type="EC" id="2.7.7.9"/>
    </reaction>
</comment>
<dbReference type="GO" id="GO:0003983">
    <property type="term" value="F:UTP:glucose-1-phosphate uridylyltransferase activity"/>
    <property type="evidence" value="ECO:0007669"/>
    <property type="project" value="UniProtKB-EC"/>
</dbReference>
<dbReference type="Gene3D" id="3.90.550.10">
    <property type="entry name" value="Spore Coat Polysaccharide Biosynthesis Protein SpsA, Chain A"/>
    <property type="match status" value="1"/>
</dbReference>
<feature type="binding site" evidence="7">
    <location>
        <position position="187"/>
    </location>
    <ligand>
        <name>UTP</name>
        <dbReference type="ChEBI" id="CHEBI:46398"/>
    </ligand>
</feature>
<dbReference type="AlphaFoldDB" id="A0A7S1XC97"/>
<reference evidence="8" key="1">
    <citation type="submission" date="2021-01" db="EMBL/GenBank/DDBJ databases">
        <authorList>
            <person name="Corre E."/>
            <person name="Pelletier E."/>
            <person name="Niang G."/>
            <person name="Scheremetjew M."/>
            <person name="Finn R."/>
            <person name="Kale V."/>
            <person name="Holt S."/>
            <person name="Cochrane G."/>
            <person name="Meng A."/>
            <person name="Brown T."/>
            <person name="Cohen L."/>
        </authorList>
    </citation>
    <scope>NUCLEOTIDE SEQUENCE</scope>
    <source>
        <strain evidence="8">SAG 36.94</strain>
    </source>
</reference>
<comment type="similarity">
    <text evidence="1 5">Belongs to the UDPGP type 1 family.</text>
</comment>
<dbReference type="SUPFAM" id="SSF53448">
    <property type="entry name" value="Nucleotide-diphospho-sugar transferases"/>
    <property type="match status" value="1"/>
</dbReference>
<feature type="binding site" evidence="7">
    <location>
        <position position="248"/>
    </location>
    <ligand>
        <name>UTP</name>
        <dbReference type="ChEBI" id="CHEBI:46398"/>
    </ligand>
</feature>
<proteinExistence type="inferred from homology"/>
<name>A0A7S1XC97_9RHOD</name>
<dbReference type="Pfam" id="PF01704">
    <property type="entry name" value="UDPGP"/>
    <property type="match status" value="1"/>
</dbReference>
<evidence type="ECO:0000256" key="3">
    <source>
        <dbReference type="ARBA" id="ARBA00022679"/>
    </source>
</evidence>
<keyword evidence="3 5" id="KW-0808">Transferase</keyword>